<dbReference type="GO" id="GO:0003924">
    <property type="term" value="F:GTPase activity"/>
    <property type="evidence" value="ECO:0007669"/>
    <property type="project" value="InterPro"/>
</dbReference>
<organism evidence="10 11">
    <name type="scientific">Alteribacillus iranensis</name>
    <dbReference type="NCBI Taxonomy" id="930128"/>
    <lineage>
        <taxon>Bacteria</taxon>
        <taxon>Bacillati</taxon>
        <taxon>Bacillota</taxon>
        <taxon>Bacilli</taxon>
        <taxon>Bacillales</taxon>
        <taxon>Bacillaceae</taxon>
        <taxon>Alteribacillus</taxon>
    </lineage>
</organism>
<dbReference type="Gene3D" id="2.40.30.10">
    <property type="entry name" value="Translation factors"/>
    <property type="match status" value="1"/>
</dbReference>
<dbReference type="CDD" id="cd03696">
    <property type="entry name" value="SelB_II"/>
    <property type="match status" value="1"/>
</dbReference>
<dbReference type="InterPro" id="IPR009000">
    <property type="entry name" value="Transl_B-barrel_sf"/>
</dbReference>
<dbReference type="Pfam" id="PF03144">
    <property type="entry name" value="GTP_EFTU_D2"/>
    <property type="match status" value="1"/>
</dbReference>
<evidence type="ECO:0000259" key="9">
    <source>
        <dbReference type="PROSITE" id="PS51722"/>
    </source>
</evidence>
<dbReference type="GO" id="GO:0005525">
    <property type="term" value="F:GTP binding"/>
    <property type="evidence" value="ECO:0007669"/>
    <property type="project" value="UniProtKB-KW"/>
</dbReference>
<keyword evidence="3" id="KW-0963">Cytoplasm</keyword>
<dbReference type="PANTHER" id="PTHR43721">
    <property type="entry name" value="ELONGATION FACTOR TU-RELATED"/>
    <property type="match status" value="1"/>
</dbReference>
<dbReference type="Gene3D" id="3.40.50.300">
    <property type="entry name" value="P-loop containing nucleotide triphosphate hydrolases"/>
    <property type="match status" value="1"/>
</dbReference>
<dbReference type="InterPro" id="IPR057335">
    <property type="entry name" value="Beta-barrel_SelB"/>
</dbReference>
<dbReference type="PANTHER" id="PTHR43721:SF22">
    <property type="entry name" value="ELONGATION FACTOR TU, MITOCHONDRIAL"/>
    <property type="match status" value="1"/>
</dbReference>
<evidence type="ECO:0000256" key="2">
    <source>
        <dbReference type="ARBA" id="ARBA00015953"/>
    </source>
</evidence>
<comment type="function">
    <text evidence="7">Translation factor necessary for the incorporation of selenocysteine into proteins. It probably replaces EF-Tu for the insertion of selenocysteine directed by the UGA codon. SelB binds GTP and GDP.</text>
</comment>
<dbReference type="RefSeq" id="WP_091657012.1">
    <property type="nucleotide sequence ID" value="NZ_FONT01000001.1"/>
</dbReference>
<dbReference type="InterPro" id="IPR009001">
    <property type="entry name" value="Transl_elong_EF1A/Init_IF2_C"/>
</dbReference>
<name>A0A1I2A055_9BACI</name>
<keyword evidence="11" id="KW-1185">Reference proteome</keyword>
<dbReference type="CDD" id="cd15491">
    <property type="entry name" value="selB_III"/>
    <property type="match status" value="1"/>
</dbReference>
<dbReference type="NCBIfam" id="TIGR00475">
    <property type="entry name" value="selB"/>
    <property type="match status" value="1"/>
</dbReference>
<dbReference type="Pfam" id="PF09106">
    <property type="entry name" value="WHD_2nd_SelB"/>
    <property type="match status" value="1"/>
</dbReference>
<dbReference type="InterPro" id="IPR036388">
    <property type="entry name" value="WH-like_DNA-bd_sf"/>
</dbReference>
<evidence type="ECO:0000256" key="8">
    <source>
        <dbReference type="ARBA" id="ARBA00031615"/>
    </source>
</evidence>
<dbReference type="CDD" id="cd04171">
    <property type="entry name" value="SelB"/>
    <property type="match status" value="1"/>
</dbReference>
<dbReference type="InterPro" id="IPR027417">
    <property type="entry name" value="P-loop_NTPase"/>
</dbReference>
<feature type="domain" description="Tr-type G" evidence="9">
    <location>
        <begin position="3"/>
        <end position="175"/>
    </location>
</feature>
<dbReference type="InterPro" id="IPR036390">
    <property type="entry name" value="WH_DNA-bd_sf"/>
</dbReference>
<dbReference type="Gene3D" id="1.10.10.10">
    <property type="entry name" value="Winged helix-like DNA-binding domain superfamily/Winged helix DNA-binding domain"/>
    <property type="match status" value="1"/>
</dbReference>
<dbReference type="AlphaFoldDB" id="A0A1I2A055"/>
<dbReference type="InterPro" id="IPR004535">
    <property type="entry name" value="Transl_elong_SelB"/>
</dbReference>
<dbReference type="Gene3D" id="1.10.10.2770">
    <property type="match status" value="1"/>
</dbReference>
<dbReference type="EMBL" id="FONT01000001">
    <property type="protein sequence ID" value="SFE37137.1"/>
    <property type="molecule type" value="Genomic_DNA"/>
</dbReference>
<dbReference type="SUPFAM" id="SSF52540">
    <property type="entry name" value="P-loop containing nucleoside triphosphate hydrolases"/>
    <property type="match status" value="1"/>
</dbReference>
<evidence type="ECO:0000256" key="7">
    <source>
        <dbReference type="ARBA" id="ARBA00025526"/>
    </source>
</evidence>
<reference evidence="10 11" key="1">
    <citation type="submission" date="2016-10" db="EMBL/GenBank/DDBJ databases">
        <authorList>
            <person name="de Groot N.N."/>
        </authorList>
    </citation>
    <scope>NUCLEOTIDE SEQUENCE [LARGE SCALE GENOMIC DNA]</scope>
    <source>
        <strain evidence="10 11">DSM 23995</strain>
    </source>
</reference>
<keyword evidence="4" id="KW-0547">Nucleotide-binding</keyword>
<dbReference type="Proteomes" id="UP000199516">
    <property type="component" value="Unassembled WGS sequence"/>
</dbReference>
<dbReference type="InterPro" id="IPR004161">
    <property type="entry name" value="EFTu-like_2"/>
</dbReference>
<sequence>MEKRTFTIGMAGHIDHGKTTLTKALTNIDTDRLQEEKARSISIEPGFAPLSLTEELEVSIIDVPGHERFIRQMIAGVAGIDAVVLTVAADEGVMPQTKEHLEILSLLEVRGGLIAVTKSDTVDSDLLKLAGEDIREEVKGTPFEKAEMVFVDSLTGKGLEELKEKLITVLSSIPVRNSQGAFRLPIDQVFSVHGQGTVVRGTVYEGSVQEGEHLQLLPMNQSIRVKQLQVHGTRVTKGNAGQRLALNITGVPKEDISRGDVIVATEDYITTNVLNIFLIVSESMRFKVKQRGEIKLHLGTAEVYGTIVFFDRNIMESGDGRVLCQLRLDEPVVTKRNDRFILRRPSPVETIGGGWVINPQSEHLRFGKETIQHLEEELEGSPKDHVMKSLNEHKWLTREELAKFAGISLEEIYTLAERLIKEGEIKEFTNGKLYTTRESNLFLKSIRSELQTYHEKYPLRLGKNKEELYSKKSYPKELGDRLLEVFVNEDNISREQQYLSHPAFTPHYPKGWEKRMEKTIINWEKDGVQVSPWQDYTEEQSLPASLSIDLRQYLLQIGKAAAMDDKHIWPVEAIKKAAHILYEECPETFSLQDAKNVLGLTRKYLVPLLEWMDDAKWTKRSENIRIWRRQL</sequence>
<dbReference type="Pfam" id="PF00009">
    <property type="entry name" value="GTP_EFTU"/>
    <property type="match status" value="1"/>
</dbReference>
<dbReference type="STRING" id="930128.SAMN05192532_101561"/>
<dbReference type="Pfam" id="PF09107">
    <property type="entry name" value="WHD_3rd_SelB"/>
    <property type="match status" value="1"/>
</dbReference>
<dbReference type="GO" id="GO:0003723">
    <property type="term" value="F:RNA binding"/>
    <property type="evidence" value="ECO:0007669"/>
    <property type="project" value="InterPro"/>
</dbReference>
<proteinExistence type="predicted"/>
<comment type="subcellular location">
    <subcellularLocation>
        <location evidence="1">Cytoplasm</location>
    </subcellularLocation>
</comment>
<dbReference type="SUPFAM" id="SSF46785">
    <property type="entry name" value="Winged helix' DNA-binding domain"/>
    <property type="match status" value="2"/>
</dbReference>
<keyword evidence="6" id="KW-0342">GTP-binding</keyword>
<dbReference type="SUPFAM" id="SSF50447">
    <property type="entry name" value="Translation proteins"/>
    <property type="match status" value="1"/>
</dbReference>
<dbReference type="Pfam" id="PF25461">
    <property type="entry name" value="Beta-barrel_SelB"/>
    <property type="match status" value="1"/>
</dbReference>
<evidence type="ECO:0000256" key="4">
    <source>
        <dbReference type="ARBA" id="ARBA00022741"/>
    </source>
</evidence>
<dbReference type="GO" id="GO:0003746">
    <property type="term" value="F:translation elongation factor activity"/>
    <property type="evidence" value="ECO:0007669"/>
    <property type="project" value="UniProtKB-KW"/>
</dbReference>
<dbReference type="PROSITE" id="PS51722">
    <property type="entry name" value="G_TR_2"/>
    <property type="match status" value="1"/>
</dbReference>
<evidence type="ECO:0000256" key="6">
    <source>
        <dbReference type="ARBA" id="ARBA00023134"/>
    </source>
</evidence>
<evidence type="ECO:0000256" key="1">
    <source>
        <dbReference type="ARBA" id="ARBA00004496"/>
    </source>
</evidence>
<accession>A0A1I2A055</accession>
<gene>
    <name evidence="10" type="ORF">SAMN05192532_101561</name>
</gene>
<evidence type="ECO:0000256" key="3">
    <source>
        <dbReference type="ARBA" id="ARBA00022490"/>
    </source>
</evidence>
<dbReference type="GO" id="GO:0005829">
    <property type="term" value="C:cytosol"/>
    <property type="evidence" value="ECO:0007669"/>
    <property type="project" value="TreeGrafter"/>
</dbReference>
<evidence type="ECO:0000313" key="11">
    <source>
        <dbReference type="Proteomes" id="UP000199516"/>
    </source>
</evidence>
<protein>
    <recommendedName>
        <fullName evidence="2">Selenocysteine-specific elongation factor</fullName>
    </recommendedName>
    <alternativeName>
        <fullName evidence="8">SelB translation factor</fullName>
    </alternativeName>
</protein>
<dbReference type="PRINTS" id="PR00315">
    <property type="entry name" value="ELONGATNFCT"/>
</dbReference>
<keyword evidence="10" id="KW-0251">Elongation factor</keyword>
<evidence type="ECO:0000256" key="5">
    <source>
        <dbReference type="ARBA" id="ARBA00022917"/>
    </source>
</evidence>
<dbReference type="InterPro" id="IPR015191">
    <property type="entry name" value="SelB_WHD4"/>
</dbReference>
<dbReference type="OrthoDB" id="9804504at2"/>
<dbReference type="SUPFAM" id="SSF50465">
    <property type="entry name" value="EF-Tu/eEF-1alpha/eIF2-gamma C-terminal domain"/>
    <property type="match status" value="1"/>
</dbReference>
<dbReference type="GO" id="GO:0001514">
    <property type="term" value="P:selenocysteine incorporation"/>
    <property type="evidence" value="ECO:0007669"/>
    <property type="project" value="InterPro"/>
</dbReference>
<dbReference type="InterPro" id="IPR000795">
    <property type="entry name" value="T_Tr_GTP-bd_dom"/>
</dbReference>
<evidence type="ECO:0000313" key="10">
    <source>
        <dbReference type="EMBL" id="SFE37137.1"/>
    </source>
</evidence>
<dbReference type="InterPro" id="IPR050055">
    <property type="entry name" value="EF-Tu_GTPase"/>
</dbReference>
<dbReference type="InterPro" id="IPR015190">
    <property type="entry name" value="Elong_fac_SelB-wing-hlx_typ-2"/>
</dbReference>
<keyword evidence="5" id="KW-0648">Protein biosynthesis</keyword>